<evidence type="ECO:0000256" key="6">
    <source>
        <dbReference type="RuleBase" id="RU365089"/>
    </source>
</evidence>
<reference evidence="7 8" key="1">
    <citation type="submission" date="2008-04" db="EMBL/GenBank/DDBJ databases">
        <title>Complete sequence of chromosome of Natranaerobius thermophilus JW/NM-WN-LF.</title>
        <authorList>
            <consortium name="US DOE Joint Genome Institute"/>
            <person name="Copeland A."/>
            <person name="Lucas S."/>
            <person name="Lapidus A."/>
            <person name="Glavina del Rio T."/>
            <person name="Dalin E."/>
            <person name="Tice H."/>
            <person name="Bruce D."/>
            <person name="Goodwin L."/>
            <person name="Pitluck S."/>
            <person name="Chertkov O."/>
            <person name="Brettin T."/>
            <person name="Detter J.C."/>
            <person name="Han C."/>
            <person name="Kuske C.R."/>
            <person name="Schmutz J."/>
            <person name="Larimer F."/>
            <person name="Land M."/>
            <person name="Hauser L."/>
            <person name="Kyrpides N."/>
            <person name="Lykidis A."/>
            <person name="Mesbah N.M."/>
            <person name="Wiegel J."/>
        </authorList>
    </citation>
    <scope>NUCLEOTIDE SEQUENCE [LARGE SCALE GENOMIC DNA]</scope>
    <source>
        <strain evidence="8">ATCC BAA-1301 / DSM 18059 / JW/NM-WN-LF</strain>
    </source>
</reference>
<organism evidence="7 8">
    <name type="scientific">Natranaerobius thermophilus (strain ATCC BAA-1301 / DSM 18059 / JW/NM-WN-LF)</name>
    <dbReference type="NCBI Taxonomy" id="457570"/>
    <lineage>
        <taxon>Bacteria</taxon>
        <taxon>Bacillati</taxon>
        <taxon>Bacillota</taxon>
        <taxon>Clostridia</taxon>
        <taxon>Natranaerobiales</taxon>
        <taxon>Natranaerobiaceae</taxon>
        <taxon>Natranaerobius</taxon>
    </lineage>
</organism>
<dbReference type="NCBIfam" id="NF033543">
    <property type="entry name" value="transpos_IS256"/>
    <property type="match status" value="1"/>
</dbReference>
<evidence type="ECO:0000256" key="1">
    <source>
        <dbReference type="ARBA" id="ARBA00002190"/>
    </source>
</evidence>
<evidence type="ECO:0000313" key="8">
    <source>
        <dbReference type="Proteomes" id="UP000001683"/>
    </source>
</evidence>
<dbReference type="EMBL" id="CP001034">
    <property type="protein sequence ID" value="ACB83982.1"/>
    <property type="molecule type" value="Genomic_DNA"/>
</dbReference>
<dbReference type="PANTHER" id="PTHR33217:SF8">
    <property type="entry name" value="MUTATOR FAMILY TRANSPOSASE"/>
    <property type="match status" value="1"/>
</dbReference>
<dbReference type="HOGENOM" id="CLU_036805_2_0_9"/>
<gene>
    <name evidence="7" type="ordered locus">Nther_0386</name>
</gene>
<keyword evidence="3 6" id="KW-0815">Transposition</keyword>
<evidence type="ECO:0000256" key="3">
    <source>
        <dbReference type="ARBA" id="ARBA00022578"/>
    </source>
</evidence>
<dbReference type="AlphaFoldDB" id="B2A5E8"/>
<accession>B2A5E8</accession>
<dbReference type="KEGG" id="nth:Nther_0386"/>
<evidence type="ECO:0000313" key="7">
    <source>
        <dbReference type="EMBL" id="ACB83982.1"/>
    </source>
</evidence>
<keyword evidence="4 6" id="KW-0238">DNA-binding</keyword>
<evidence type="ECO:0000256" key="5">
    <source>
        <dbReference type="ARBA" id="ARBA00023172"/>
    </source>
</evidence>
<proteinExistence type="inferred from homology"/>
<dbReference type="Pfam" id="PF00872">
    <property type="entry name" value="Transposase_mut"/>
    <property type="match status" value="1"/>
</dbReference>
<dbReference type="RefSeq" id="WP_012446870.1">
    <property type="nucleotide sequence ID" value="NC_010718.1"/>
</dbReference>
<dbReference type="OrthoDB" id="9779930at2"/>
<dbReference type="InterPro" id="IPR001207">
    <property type="entry name" value="Transposase_mutator"/>
</dbReference>
<dbReference type="PROSITE" id="PS01007">
    <property type="entry name" value="TRANSPOSASE_MUTATOR"/>
    <property type="match status" value="1"/>
</dbReference>
<sequence length="374" mass="44207">MKSFVQEFLQEKIELIMREEIRNFLKEQDEKNYRNGYYTRSLDTLFGQIEDLNVPRDRNGDFQTQLIEPYQKRDCWLEEAIIRMYQKGMSTRDVAKFIETLLGDSYSPSTVSNITEVALEDIQEFQNRPLKKRYSVLYLDGMNIKLRRDSVENESVYIACGVDEEGYREILGFYVGGRENALGWQELLNDLHSRGVQEVLLGVFDGLPGLADAFKKVFPKADVQQCVIHQVRNTLNAVRKKDQYEVAEDLKPIYKSFSKEEAHHHFEKFKEKWGSRYPRVVDSWEKNLPNLLTFLDYPSDIRAVIYTTNWIERTIKEIRKRLKTMNSLTSPKAAEKVIFFAIQDINVRWANKKLRGFKQCQHKLQEMFELRYDC</sequence>
<dbReference type="GO" id="GO:0004803">
    <property type="term" value="F:transposase activity"/>
    <property type="evidence" value="ECO:0007669"/>
    <property type="project" value="UniProtKB-UniRule"/>
</dbReference>
<name>B2A5E8_NATTJ</name>
<dbReference type="GO" id="GO:0006313">
    <property type="term" value="P:DNA transposition"/>
    <property type="evidence" value="ECO:0007669"/>
    <property type="project" value="UniProtKB-UniRule"/>
</dbReference>
<reference evidence="7 8" key="2">
    <citation type="journal article" date="2011" name="J. Bacteriol.">
        <title>Complete genome sequence of the anaerobic, halophilic alkalithermophile Natranaerobius thermophilus JW/NM-WN-LF.</title>
        <authorList>
            <person name="Zhao B."/>
            <person name="Mesbah N.M."/>
            <person name="Dalin E."/>
            <person name="Goodwin L."/>
            <person name="Nolan M."/>
            <person name="Pitluck S."/>
            <person name="Chertkov O."/>
            <person name="Brettin T.S."/>
            <person name="Han J."/>
            <person name="Larimer F.W."/>
            <person name="Land M.L."/>
            <person name="Hauser L."/>
            <person name="Kyrpides N."/>
            <person name="Wiegel J."/>
        </authorList>
    </citation>
    <scope>NUCLEOTIDE SEQUENCE [LARGE SCALE GENOMIC DNA]</scope>
    <source>
        <strain evidence="8">ATCC BAA-1301 / DSM 18059 / JW/NM-WN-LF</strain>
    </source>
</reference>
<dbReference type="PANTHER" id="PTHR33217">
    <property type="entry name" value="TRANSPOSASE FOR INSERTION SEQUENCE ELEMENT IS1081"/>
    <property type="match status" value="1"/>
</dbReference>
<protein>
    <recommendedName>
        <fullName evidence="6">Mutator family transposase</fullName>
    </recommendedName>
</protein>
<keyword evidence="6" id="KW-0814">Transposable element</keyword>
<dbReference type="InParanoid" id="B2A5E8"/>
<keyword evidence="5 6" id="KW-0233">DNA recombination</keyword>
<comment type="similarity">
    <text evidence="2 6">Belongs to the transposase mutator family.</text>
</comment>
<dbReference type="Proteomes" id="UP000001683">
    <property type="component" value="Chromosome"/>
</dbReference>
<comment type="function">
    <text evidence="1 6">Required for the transposition of the insertion element.</text>
</comment>
<evidence type="ECO:0000256" key="2">
    <source>
        <dbReference type="ARBA" id="ARBA00010961"/>
    </source>
</evidence>
<keyword evidence="8" id="KW-1185">Reference proteome</keyword>
<dbReference type="GO" id="GO:0003677">
    <property type="term" value="F:DNA binding"/>
    <property type="evidence" value="ECO:0007669"/>
    <property type="project" value="UniProtKB-UniRule"/>
</dbReference>
<evidence type="ECO:0000256" key="4">
    <source>
        <dbReference type="ARBA" id="ARBA00023125"/>
    </source>
</evidence>